<evidence type="ECO:0000313" key="1">
    <source>
        <dbReference type="EMBL" id="MPC54486.1"/>
    </source>
</evidence>
<organism evidence="1 2">
    <name type="scientific">Portunus trituberculatus</name>
    <name type="common">Swimming crab</name>
    <name type="synonym">Neptunus trituberculatus</name>
    <dbReference type="NCBI Taxonomy" id="210409"/>
    <lineage>
        <taxon>Eukaryota</taxon>
        <taxon>Metazoa</taxon>
        <taxon>Ecdysozoa</taxon>
        <taxon>Arthropoda</taxon>
        <taxon>Crustacea</taxon>
        <taxon>Multicrustacea</taxon>
        <taxon>Malacostraca</taxon>
        <taxon>Eumalacostraca</taxon>
        <taxon>Eucarida</taxon>
        <taxon>Decapoda</taxon>
        <taxon>Pleocyemata</taxon>
        <taxon>Brachyura</taxon>
        <taxon>Eubrachyura</taxon>
        <taxon>Portunoidea</taxon>
        <taxon>Portunidae</taxon>
        <taxon>Portuninae</taxon>
        <taxon>Portunus</taxon>
    </lineage>
</organism>
<accession>A0A5B7GAG6</accession>
<name>A0A5B7GAG6_PORTR</name>
<comment type="caution">
    <text evidence="1">The sequence shown here is derived from an EMBL/GenBank/DDBJ whole genome shotgun (WGS) entry which is preliminary data.</text>
</comment>
<sequence>MRQRYSSCKAKFKCVWPFLLTVTREGYRCLDRLHAYLLDWGRGNGNPMYDRRVVRGSNYAKRLGNEVGGSATRSRHGLLLLTSR</sequence>
<evidence type="ECO:0000313" key="2">
    <source>
        <dbReference type="Proteomes" id="UP000324222"/>
    </source>
</evidence>
<gene>
    <name evidence="1" type="ORF">E2C01_048404</name>
</gene>
<reference evidence="1 2" key="1">
    <citation type="submission" date="2019-05" db="EMBL/GenBank/DDBJ databases">
        <title>Another draft genome of Portunus trituberculatus and its Hox gene families provides insights of decapod evolution.</title>
        <authorList>
            <person name="Jeong J.-H."/>
            <person name="Song I."/>
            <person name="Kim S."/>
            <person name="Choi T."/>
            <person name="Kim D."/>
            <person name="Ryu S."/>
            <person name="Kim W."/>
        </authorList>
    </citation>
    <scope>NUCLEOTIDE SEQUENCE [LARGE SCALE GENOMIC DNA]</scope>
    <source>
        <tissue evidence="1">Muscle</tissue>
    </source>
</reference>
<protein>
    <submittedName>
        <fullName evidence="1">Uncharacterized protein</fullName>
    </submittedName>
</protein>
<keyword evidence="2" id="KW-1185">Reference proteome</keyword>
<proteinExistence type="predicted"/>
<dbReference type="Proteomes" id="UP000324222">
    <property type="component" value="Unassembled WGS sequence"/>
</dbReference>
<dbReference type="AlphaFoldDB" id="A0A5B7GAG6"/>
<dbReference type="EMBL" id="VSRR010012389">
    <property type="protein sequence ID" value="MPC54486.1"/>
    <property type="molecule type" value="Genomic_DNA"/>
</dbReference>